<dbReference type="RefSeq" id="XP_025421626.1">
    <property type="nucleotide sequence ID" value="XM_025565841.1"/>
</dbReference>
<dbReference type="PANTHER" id="PTHR36877">
    <property type="entry name" value="SMALL INTEGRAL MEMBRANE PROTEIN 13"/>
    <property type="match status" value="1"/>
</dbReference>
<dbReference type="Pfam" id="PF15938">
    <property type="entry name" value="DUF4750"/>
    <property type="match status" value="1"/>
</dbReference>
<keyword evidence="1" id="KW-1133">Transmembrane helix</keyword>
<evidence type="ECO:0000256" key="1">
    <source>
        <dbReference type="SAM" id="Phobius"/>
    </source>
</evidence>
<evidence type="ECO:0000313" key="2">
    <source>
        <dbReference type="Proteomes" id="UP000694846"/>
    </source>
</evidence>
<keyword evidence="1" id="KW-0812">Transmembrane</keyword>
<evidence type="ECO:0000313" key="3">
    <source>
        <dbReference type="RefSeq" id="XP_025421626.1"/>
    </source>
</evidence>
<name>A0A8B8GGA7_9HEMI</name>
<dbReference type="PANTHER" id="PTHR36877:SF1">
    <property type="entry name" value="SMALL INTEGRAL MEMBRANE PROTEIN 13"/>
    <property type="match status" value="1"/>
</dbReference>
<proteinExistence type="predicted"/>
<sequence length="60" mass="7073">MEWLFIVASVVASFVVVIFFIFIGWCLVWKLYLSKFKLVRELFSQQTPEVDNSSKTQKIL</sequence>
<dbReference type="Proteomes" id="UP000694846">
    <property type="component" value="Unplaced"/>
</dbReference>
<dbReference type="AlphaFoldDB" id="A0A8B8GGA7"/>
<keyword evidence="2" id="KW-1185">Reference proteome</keyword>
<feature type="transmembrane region" description="Helical" evidence="1">
    <location>
        <begin position="6"/>
        <end position="32"/>
    </location>
</feature>
<accession>A0A8B8GGA7</accession>
<reference evidence="3" key="1">
    <citation type="submission" date="2025-08" db="UniProtKB">
        <authorList>
            <consortium name="RefSeq"/>
        </authorList>
    </citation>
    <scope>IDENTIFICATION</scope>
    <source>
        <tissue evidence="3">Whole body</tissue>
    </source>
</reference>
<protein>
    <submittedName>
        <fullName evidence="3">Small integral membrane protein 13</fullName>
    </submittedName>
</protein>
<gene>
    <name evidence="3" type="primary">LOC112691555</name>
</gene>
<organism evidence="2 3">
    <name type="scientific">Sipha flava</name>
    <name type="common">yellow sugarcane aphid</name>
    <dbReference type="NCBI Taxonomy" id="143950"/>
    <lineage>
        <taxon>Eukaryota</taxon>
        <taxon>Metazoa</taxon>
        <taxon>Ecdysozoa</taxon>
        <taxon>Arthropoda</taxon>
        <taxon>Hexapoda</taxon>
        <taxon>Insecta</taxon>
        <taxon>Pterygota</taxon>
        <taxon>Neoptera</taxon>
        <taxon>Paraneoptera</taxon>
        <taxon>Hemiptera</taxon>
        <taxon>Sternorrhyncha</taxon>
        <taxon>Aphidomorpha</taxon>
        <taxon>Aphidoidea</taxon>
        <taxon>Aphididae</taxon>
        <taxon>Sipha</taxon>
    </lineage>
</organism>
<dbReference type="GeneID" id="112691555"/>
<dbReference type="OrthoDB" id="25586at2759"/>
<dbReference type="InterPro" id="IPR031851">
    <property type="entry name" value="DUF4750"/>
</dbReference>
<keyword evidence="1" id="KW-0472">Membrane</keyword>